<keyword evidence="8" id="KW-1185">Reference proteome</keyword>
<dbReference type="GO" id="GO:0003677">
    <property type="term" value="F:DNA binding"/>
    <property type="evidence" value="ECO:0007669"/>
    <property type="project" value="InterPro"/>
</dbReference>
<keyword evidence="5" id="KW-0539">Nucleus</keyword>
<dbReference type="Pfam" id="PF04042">
    <property type="entry name" value="DNA_pol_E_B"/>
    <property type="match status" value="1"/>
</dbReference>
<dbReference type="AlphaFoldDB" id="A0A9P0G525"/>
<dbReference type="Proteomes" id="UP001153636">
    <property type="component" value="Chromosome 12"/>
</dbReference>
<gene>
    <name evidence="7" type="ORF">PSYICH_LOCUS3526</name>
</gene>
<evidence type="ECO:0000256" key="4">
    <source>
        <dbReference type="ARBA" id="ARBA00022705"/>
    </source>
</evidence>
<evidence type="ECO:0000313" key="8">
    <source>
        <dbReference type="Proteomes" id="UP001153636"/>
    </source>
</evidence>
<evidence type="ECO:0000313" key="7">
    <source>
        <dbReference type="EMBL" id="CAH1102349.1"/>
    </source>
</evidence>
<organism evidence="7 8">
    <name type="scientific">Psylliodes chrysocephalus</name>
    <dbReference type="NCBI Taxonomy" id="3402493"/>
    <lineage>
        <taxon>Eukaryota</taxon>
        <taxon>Metazoa</taxon>
        <taxon>Ecdysozoa</taxon>
        <taxon>Arthropoda</taxon>
        <taxon>Hexapoda</taxon>
        <taxon>Insecta</taxon>
        <taxon>Pterygota</taxon>
        <taxon>Neoptera</taxon>
        <taxon>Endopterygota</taxon>
        <taxon>Coleoptera</taxon>
        <taxon>Polyphaga</taxon>
        <taxon>Cucujiformia</taxon>
        <taxon>Chrysomeloidea</taxon>
        <taxon>Chrysomelidae</taxon>
        <taxon>Galerucinae</taxon>
        <taxon>Alticini</taxon>
        <taxon>Psylliodes</taxon>
    </lineage>
</organism>
<evidence type="ECO:0000256" key="1">
    <source>
        <dbReference type="ARBA" id="ARBA00004123"/>
    </source>
</evidence>
<comment type="similarity">
    <text evidence="2">Belongs to the DNA polymerase alpha subunit B family.</text>
</comment>
<dbReference type="InterPro" id="IPR016722">
    <property type="entry name" value="DNA_pol_alpha_bsu"/>
</dbReference>
<evidence type="ECO:0000256" key="3">
    <source>
        <dbReference type="ARBA" id="ARBA00018596"/>
    </source>
</evidence>
<evidence type="ECO:0000256" key="2">
    <source>
        <dbReference type="ARBA" id="ARBA00007299"/>
    </source>
</evidence>
<dbReference type="PANTHER" id="PTHR23061">
    <property type="entry name" value="DNA POLYMERASE 2 ALPHA 70 KDA SUBUNIT"/>
    <property type="match status" value="1"/>
</dbReference>
<protein>
    <recommendedName>
        <fullName evidence="3">DNA polymerase alpha subunit B</fullName>
    </recommendedName>
</protein>
<keyword evidence="4" id="KW-0235">DNA replication</keyword>
<evidence type="ECO:0000256" key="5">
    <source>
        <dbReference type="ARBA" id="ARBA00023242"/>
    </source>
</evidence>
<reference evidence="7" key="1">
    <citation type="submission" date="2022-01" db="EMBL/GenBank/DDBJ databases">
        <authorList>
            <person name="King R."/>
        </authorList>
    </citation>
    <scope>NUCLEOTIDE SEQUENCE</scope>
</reference>
<dbReference type="PANTHER" id="PTHR23061:SF12">
    <property type="entry name" value="DNA POLYMERASE ALPHA SUBUNIT B"/>
    <property type="match status" value="1"/>
</dbReference>
<dbReference type="GO" id="GO:0005658">
    <property type="term" value="C:alpha DNA polymerase:primase complex"/>
    <property type="evidence" value="ECO:0007669"/>
    <property type="project" value="TreeGrafter"/>
</dbReference>
<sequence>MTTADILLHMSGFELHYDRNAVINSGRLERMASHLLHQKNMYPLYPAHQDICIDYVLLEQHGILNAKPHILILPSTMKTFVKDIDDCLIINPEKLTKGFNGGTFARIEIAPGSNKSICDRASVQILRV</sequence>
<proteinExistence type="inferred from homology"/>
<dbReference type="EMBL" id="OV651824">
    <property type="protein sequence ID" value="CAH1102349.1"/>
    <property type="molecule type" value="Genomic_DNA"/>
</dbReference>
<name>A0A9P0G525_9CUCU</name>
<feature type="domain" description="DNA polymerase alpha/delta/epsilon subunit B" evidence="6">
    <location>
        <begin position="1"/>
        <end position="82"/>
    </location>
</feature>
<accession>A0A9P0G525</accession>
<dbReference type="GO" id="GO:0006270">
    <property type="term" value="P:DNA replication initiation"/>
    <property type="evidence" value="ECO:0007669"/>
    <property type="project" value="TreeGrafter"/>
</dbReference>
<evidence type="ECO:0000259" key="6">
    <source>
        <dbReference type="Pfam" id="PF04042"/>
    </source>
</evidence>
<dbReference type="InterPro" id="IPR007185">
    <property type="entry name" value="DNA_pol_a/d/e_bsu"/>
</dbReference>
<dbReference type="OrthoDB" id="336885at2759"/>
<dbReference type="Gene3D" id="3.60.21.60">
    <property type="match status" value="1"/>
</dbReference>
<comment type="subcellular location">
    <subcellularLocation>
        <location evidence="1">Nucleus</location>
    </subcellularLocation>
</comment>